<evidence type="ECO:0000313" key="10">
    <source>
        <dbReference type="EMBL" id="KAK3916002.1"/>
    </source>
</evidence>
<reference evidence="10" key="2">
    <citation type="journal article" date="2023" name="BMC Genomics">
        <title>Pest status, molecular evolution, and epigenetic factors derived from the genome assembly of Frankliniella fusca, a thysanopteran phytovirus vector.</title>
        <authorList>
            <person name="Catto M.A."/>
            <person name="Labadie P.E."/>
            <person name="Jacobson A.L."/>
            <person name="Kennedy G.G."/>
            <person name="Srinivasan R."/>
            <person name="Hunt B.G."/>
        </authorList>
    </citation>
    <scope>NUCLEOTIDE SEQUENCE</scope>
    <source>
        <strain evidence="10">PL_HMW_Pooled</strain>
    </source>
</reference>
<gene>
    <name evidence="10" type="ORF">KUF71_025260</name>
</gene>
<dbReference type="EC" id="2.7.7.49" evidence="1"/>
<dbReference type="InterPro" id="IPR043502">
    <property type="entry name" value="DNA/RNA_pol_sf"/>
</dbReference>
<dbReference type="InterPro" id="IPR003323">
    <property type="entry name" value="OTU_dom"/>
</dbReference>
<keyword evidence="3" id="KW-0548">Nucleotidyltransferase</keyword>
<dbReference type="NCBIfam" id="TIGR02464">
    <property type="entry name" value="ribofla_fusion"/>
    <property type="match status" value="1"/>
</dbReference>
<dbReference type="Proteomes" id="UP001219518">
    <property type="component" value="Unassembled WGS sequence"/>
</dbReference>
<dbReference type="SUPFAM" id="SSF56672">
    <property type="entry name" value="DNA/RNA polymerases"/>
    <property type="match status" value="1"/>
</dbReference>
<dbReference type="Pfam" id="PF00078">
    <property type="entry name" value="RVT_1"/>
    <property type="match status" value="1"/>
</dbReference>
<dbReference type="SUPFAM" id="SSF54001">
    <property type="entry name" value="Cysteine proteinases"/>
    <property type="match status" value="1"/>
</dbReference>
<keyword evidence="2" id="KW-0808">Transferase</keyword>
<protein>
    <recommendedName>
        <fullName evidence="1">RNA-directed DNA polymerase</fullName>
        <ecNumber evidence="1">2.7.7.49</ecNumber>
    </recommendedName>
</protein>
<dbReference type="Gene3D" id="1.10.357.40">
    <property type="entry name" value="YbiA-like"/>
    <property type="match status" value="2"/>
</dbReference>
<evidence type="ECO:0000259" key="8">
    <source>
        <dbReference type="PROSITE" id="PS50802"/>
    </source>
</evidence>
<dbReference type="SUPFAM" id="SSF143990">
    <property type="entry name" value="YbiA-like"/>
    <property type="match status" value="2"/>
</dbReference>
<dbReference type="Pfam" id="PF08719">
    <property type="entry name" value="NADAR"/>
    <property type="match status" value="1"/>
</dbReference>
<organism evidence="10 11">
    <name type="scientific">Frankliniella fusca</name>
    <dbReference type="NCBI Taxonomy" id="407009"/>
    <lineage>
        <taxon>Eukaryota</taxon>
        <taxon>Metazoa</taxon>
        <taxon>Ecdysozoa</taxon>
        <taxon>Arthropoda</taxon>
        <taxon>Hexapoda</taxon>
        <taxon>Insecta</taxon>
        <taxon>Pterygota</taxon>
        <taxon>Neoptera</taxon>
        <taxon>Paraneoptera</taxon>
        <taxon>Thysanoptera</taxon>
        <taxon>Terebrantia</taxon>
        <taxon>Thripoidea</taxon>
        <taxon>Thripidae</taxon>
        <taxon>Frankliniella</taxon>
    </lineage>
</organism>
<dbReference type="InterPro" id="IPR038765">
    <property type="entry name" value="Papain-like_cys_pep_sf"/>
</dbReference>
<keyword evidence="11" id="KW-1185">Reference proteome</keyword>
<dbReference type="CDD" id="cd22744">
    <property type="entry name" value="OTU"/>
    <property type="match status" value="1"/>
</dbReference>
<evidence type="ECO:0000256" key="2">
    <source>
        <dbReference type="ARBA" id="ARBA00022679"/>
    </source>
</evidence>
<dbReference type="Gene3D" id="2.40.70.10">
    <property type="entry name" value="Acid Proteases"/>
    <property type="match status" value="1"/>
</dbReference>
<dbReference type="PROSITE" id="PS50802">
    <property type="entry name" value="OTU"/>
    <property type="match status" value="1"/>
</dbReference>
<dbReference type="InterPro" id="IPR021109">
    <property type="entry name" value="Peptidase_aspartic_dom_sf"/>
</dbReference>
<dbReference type="Pfam" id="PF17919">
    <property type="entry name" value="RT_RNaseH_2"/>
    <property type="match status" value="1"/>
</dbReference>
<dbReference type="Pfam" id="PF17921">
    <property type="entry name" value="Integrase_H2C2"/>
    <property type="match status" value="1"/>
</dbReference>
<evidence type="ECO:0000256" key="4">
    <source>
        <dbReference type="ARBA" id="ARBA00022722"/>
    </source>
</evidence>
<evidence type="ECO:0000256" key="6">
    <source>
        <dbReference type="ARBA" id="ARBA00023268"/>
    </source>
</evidence>
<dbReference type="CDD" id="cd00303">
    <property type="entry name" value="retropepsin_like"/>
    <property type="match status" value="1"/>
</dbReference>
<accession>A0AAE1H737</accession>
<dbReference type="InterPro" id="IPR050951">
    <property type="entry name" value="Retrovirus_Pol_polyprotein"/>
</dbReference>
<feature type="domain" description="Reverse transcriptase" evidence="9">
    <location>
        <begin position="987"/>
        <end position="1168"/>
    </location>
</feature>
<proteinExistence type="predicted"/>
<evidence type="ECO:0000256" key="5">
    <source>
        <dbReference type="ARBA" id="ARBA00022759"/>
    </source>
</evidence>
<dbReference type="EMBL" id="JAHWGI010000479">
    <property type="protein sequence ID" value="KAK3916002.1"/>
    <property type="molecule type" value="Genomic_DNA"/>
</dbReference>
<feature type="region of interest" description="Disordered" evidence="7">
    <location>
        <begin position="373"/>
        <end position="422"/>
    </location>
</feature>
<dbReference type="CDD" id="cd15457">
    <property type="entry name" value="NADAR"/>
    <property type="match status" value="1"/>
</dbReference>
<evidence type="ECO:0000313" key="11">
    <source>
        <dbReference type="Proteomes" id="UP001219518"/>
    </source>
</evidence>
<dbReference type="Gene3D" id="1.10.340.70">
    <property type="match status" value="1"/>
</dbReference>
<sequence>MHDDLKSKAWKDYVEIMADAFQSDNSMTAVLDRLGKMAQKSGETYKAFAHRVYNESRRANPPLPEEEVTRIMLKILPPSVATLMIGKNCKTVADFINQLERSIIERNIVSNASENAASANAVSLNEITDMFGKLLKKQENTENKILALLNGKEGTDKEDEEKEEDIETKISKGIYLALGNYNKRGGFHNGGEVSQQQNKETTLENNNFKEINVNRNNFELVEMPKDGSCFYHALSFGLYGTTKWADLLRQNIADHIKFNWDNYKNFIFDSDKSRYYKLHARSEEMATGVQMQAAADALQIAIRIKKGTEMIDLKNSSGRTNKVVWMLFRGPIDSGHFDALIPKETLGALLKENTGNSVGGRNADHRLPAVAEQGAVGTQEQAAVREKAAGREGVSRSPAGSERHMTPNTTAAGAVGAANSRAIRDRPKMTREGPSFGERVKTGRVRFEEQMKKTANPQVSKMNFQLTDIMQQVDCAAHQPHGPELLFDFEMFKKEDHFPVKVKVNGVKLIGFIDTNAPISVLSDENSVFIQKCEIEKGRILMKGETLPISGIFNPEIELSNKVKTTLPVFTTARELGVDLILGQNFLKIFQGEYAPSDNAYFFKQNGSILIKHPVQNLKRREWEFLILNISQERIGKLFKINIQIDGLDLIAAIDSGAVKTIMNTDFCTDKHALEPAKIKLRTANNTELKVDGIYRPVLKIENAIMNHPIICANLPTTIDILIGNDFLEKYNANISYEKNTASFKINGTTVTTKRMHENCEKGNKARNFENDNYERVDREQRDLPLYSVEDVIIPPESYGMVKSEIEPNILPAILTPELIMENPQVTSIECFLLDELLIPIFNCTSEPFFISTGTRLGFVEPDNQNIASNKIVETNLAEISYATNNNFIKIDEIHFENLECNLIDKGQVTSLPSLDNADLTEQQKSEVRTLCENYSDVFSEAMKPNATIPDVVGHLEKKNDASIFRRQWPLSAKQKLIAKEEIGKFLKLGIVEEGPTLVNLPFFVIEKRDSTKENPKGRLLYDSRLLNKALVKPVYKSYTIQDVLSYCSDKALLCTMDVVNYFFTIKMSEESRLLLGFTFENKSLRWARLPQGCSHSPKIAQIAMSIVLRNLPAIYFMDDILIGGTSYKSLLALFEQTLIRMRRNNLCLNPKKAILFQKTVPALGLIITAGECVKPDPKRFKPLLALKNPKNCAQLKSVICFFSYHRRYLKDFGARMQKYHDMTNEKIPFKWTEDDALEIENMYNYLLNNAVLALFDETLPTKLHVDASNVSVGAMLTQKRRNKFLTIGYFSAPILKSKLTWSSFHKECLGLYQSVKYFENELRLLEKFTVVSDCTSLKYLLATDSPRAPLDKFISYLSQFEFDFEFVPSEKNKIPDSLSRLDPPSENDPSIQIPDHLVTKLNVSPVATAEDKLINNRKSEINNDELPIFTLPDAVNGNVDLFVNDWAPITSFRGPFEFLSNFYPVKIFHKAKDWPSVEHAFQAEKAVHLSDQEMIRKACTPKVAKFLGKCVELRPDWEEIKLSVMLDLLLNKFAENTQLESQLLQTGNRHIVEENLWHDNFWGVCVCESHKGKFGQNMLGRLLCMIRSFKQNNYGIMPNYDDRQNMILGVTTRSKAKNLDDDLNIQSSSETKDDTRSAASKGSSVLKQGGMGRSADGRDIAFRRSLPGEQVATSPAVADDEKNVNESLNDWRKILLEKNPNIPMITKFSGENYFLSPLFPNKIKLDNCEYLSLQDALESKRLFTPLELSSKKSNPLITNLRLKSNPNEIEKEEQYLENCLKEKFQDPELKEKLLVTDNKLLIFENTLCQNELGVCVCDSCTHNNVDCKNKLGLMLMSIRNKLHNEKLENEQRENKIPNLKKFIKLQRGDSDCLKILQTFDENGYPKSTAERVKNIPKYKIKNGLLVTNTSPPRTVVPQKIIPTILENFHDIVGHSGKKVLSMALRKYYFFKNLDDKVAEYVRSCSKCQEYKTKNVKLGMLGSRVSGNVFQSLAVDFCFITSNKAKYKQCLKRISKNETYPYHW</sequence>
<evidence type="ECO:0000256" key="1">
    <source>
        <dbReference type="ARBA" id="ARBA00012493"/>
    </source>
</evidence>
<dbReference type="InterPro" id="IPR041588">
    <property type="entry name" value="Integrase_H2C2"/>
</dbReference>
<dbReference type="Gene3D" id="3.90.70.80">
    <property type="match status" value="1"/>
</dbReference>
<feature type="compositionally biased region" description="Basic and acidic residues" evidence="7">
    <location>
        <begin position="383"/>
        <end position="394"/>
    </location>
</feature>
<dbReference type="InterPro" id="IPR043128">
    <property type="entry name" value="Rev_trsase/Diguanyl_cyclase"/>
</dbReference>
<dbReference type="GO" id="GO:0004519">
    <property type="term" value="F:endonuclease activity"/>
    <property type="evidence" value="ECO:0007669"/>
    <property type="project" value="UniProtKB-KW"/>
</dbReference>
<feature type="domain" description="OTU" evidence="8">
    <location>
        <begin position="218"/>
        <end position="343"/>
    </location>
</feature>
<evidence type="ECO:0000259" key="9">
    <source>
        <dbReference type="PROSITE" id="PS50878"/>
    </source>
</evidence>
<reference evidence="10" key="1">
    <citation type="submission" date="2021-07" db="EMBL/GenBank/DDBJ databases">
        <authorList>
            <person name="Catto M.A."/>
            <person name="Jacobson A."/>
            <person name="Kennedy G."/>
            <person name="Labadie P."/>
            <person name="Hunt B.G."/>
            <person name="Srinivasan R."/>
        </authorList>
    </citation>
    <scope>NUCLEOTIDE SEQUENCE</scope>
    <source>
        <strain evidence="10">PL_HMW_Pooled</strain>
        <tissue evidence="10">Head</tissue>
    </source>
</reference>
<dbReference type="PANTHER" id="PTHR37984:SF5">
    <property type="entry name" value="PROTEIN NYNRIN-LIKE"/>
    <property type="match status" value="1"/>
</dbReference>
<name>A0AAE1H737_9NEOP</name>
<feature type="compositionally biased region" description="Polar residues" evidence="7">
    <location>
        <begin position="1638"/>
        <end position="1647"/>
    </location>
</feature>
<dbReference type="Gene3D" id="3.30.70.270">
    <property type="match status" value="2"/>
</dbReference>
<keyword evidence="4" id="KW-0540">Nuclease</keyword>
<comment type="caution">
    <text evidence="10">The sequence shown here is derived from an EMBL/GenBank/DDBJ whole genome shotgun (WGS) entry which is preliminary data.</text>
</comment>
<dbReference type="InterPro" id="IPR012816">
    <property type="entry name" value="NADAR"/>
</dbReference>
<dbReference type="CDD" id="cd09274">
    <property type="entry name" value="RNase_HI_RT_Ty3"/>
    <property type="match status" value="1"/>
</dbReference>
<dbReference type="SUPFAM" id="SSF50630">
    <property type="entry name" value="Acid proteases"/>
    <property type="match status" value="2"/>
</dbReference>
<dbReference type="PANTHER" id="PTHR37984">
    <property type="entry name" value="PROTEIN CBG26694"/>
    <property type="match status" value="1"/>
</dbReference>
<dbReference type="Gene3D" id="3.10.10.10">
    <property type="entry name" value="HIV Type 1 Reverse Transcriptase, subunit A, domain 1"/>
    <property type="match status" value="1"/>
</dbReference>
<keyword evidence="6" id="KW-0511">Multifunctional enzyme</keyword>
<dbReference type="InterPro" id="IPR037238">
    <property type="entry name" value="YbiA-like_sf"/>
</dbReference>
<keyword evidence="5" id="KW-0378">Hydrolase</keyword>
<evidence type="ECO:0000256" key="3">
    <source>
        <dbReference type="ARBA" id="ARBA00022695"/>
    </source>
</evidence>
<dbReference type="InterPro" id="IPR041577">
    <property type="entry name" value="RT_RNaseH_2"/>
</dbReference>
<dbReference type="GO" id="GO:0003964">
    <property type="term" value="F:RNA-directed DNA polymerase activity"/>
    <property type="evidence" value="ECO:0007669"/>
    <property type="project" value="UniProtKB-EC"/>
</dbReference>
<dbReference type="CDD" id="cd01647">
    <property type="entry name" value="RT_LTR"/>
    <property type="match status" value="1"/>
</dbReference>
<dbReference type="PROSITE" id="PS50878">
    <property type="entry name" value="RT_POL"/>
    <property type="match status" value="1"/>
</dbReference>
<dbReference type="InterPro" id="IPR000477">
    <property type="entry name" value="RT_dom"/>
</dbReference>
<evidence type="ECO:0000256" key="7">
    <source>
        <dbReference type="SAM" id="MobiDB-lite"/>
    </source>
</evidence>
<feature type="compositionally biased region" description="Low complexity" evidence="7">
    <location>
        <begin position="408"/>
        <end position="419"/>
    </location>
</feature>
<feature type="region of interest" description="Disordered" evidence="7">
    <location>
        <begin position="1620"/>
        <end position="1658"/>
    </location>
</feature>
<keyword evidence="5" id="KW-0255">Endonuclease</keyword>